<evidence type="ECO:0000313" key="6">
    <source>
        <dbReference type="EMBL" id="SPC07790.1"/>
    </source>
</evidence>
<evidence type="ECO:0000313" key="7">
    <source>
        <dbReference type="EMBL" id="SPC24375.1"/>
    </source>
</evidence>
<name>A0A375GPK3_9BURK</name>
<evidence type="ECO:0000256" key="2">
    <source>
        <dbReference type="ARBA" id="ARBA00022989"/>
    </source>
</evidence>
<evidence type="ECO:0000313" key="8">
    <source>
        <dbReference type="Proteomes" id="UP000256862"/>
    </source>
</evidence>
<feature type="transmembrane region" description="Helical" evidence="4">
    <location>
        <begin position="134"/>
        <end position="151"/>
    </location>
</feature>
<keyword evidence="1 4" id="KW-0812">Transmembrane</keyword>
<evidence type="ECO:0000256" key="4">
    <source>
        <dbReference type="SAM" id="Phobius"/>
    </source>
</evidence>
<feature type="transmembrane region" description="Helical" evidence="4">
    <location>
        <begin position="74"/>
        <end position="95"/>
    </location>
</feature>
<protein>
    <submittedName>
        <fullName evidence="7">Major facilitator transporter</fullName>
    </submittedName>
</protein>
<feature type="transmembrane region" description="Helical" evidence="4">
    <location>
        <begin position="204"/>
        <end position="226"/>
    </location>
</feature>
<comment type="caution">
    <text evidence="7">The sequence shown here is derived from an EMBL/GenBank/DDBJ whole genome shotgun (WGS) entry which is preliminary data.</text>
</comment>
<gene>
    <name evidence="7" type="ORF">CO2235_MP80255</name>
    <name evidence="6" type="ORF">CO2235_U770232</name>
</gene>
<dbReference type="AlphaFoldDB" id="A0A375GPK3"/>
<dbReference type="GeneID" id="303489191"/>
<dbReference type="InterPro" id="IPR011701">
    <property type="entry name" value="MFS"/>
</dbReference>
<evidence type="ECO:0000256" key="3">
    <source>
        <dbReference type="ARBA" id="ARBA00023136"/>
    </source>
</evidence>
<dbReference type="InterPro" id="IPR020846">
    <property type="entry name" value="MFS_dom"/>
</dbReference>
<feature type="transmembrane region" description="Helical" evidence="4">
    <location>
        <begin position="107"/>
        <end position="128"/>
    </location>
</feature>
<feature type="domain" description="Major facilitator superfamily (MFS) profile" evidence="5">
    <location>
        <begin position="256"/>
        <end position="450"/>
    </location>
</feature>
<dbReference type="PANTHER" id="PTHR23526:SF1">
    <property type="entry name" value="MAJOR FACILITATOR SUPERFAMILY MFS_1"/>
    <property type="match status" value="1"/>
</dbReference>
<organism evidence="7">
    <name type="scientific">Cupriavidus oxalaticus</name>
    <dbReference type="NCBI Taxonomy" id="96344"/>
    <lineage>
        <taxon>Bacteria</taxon>
        <taxon>Pseudomonadati</taxon>
        <taxon>Pseudomonadota</taxon>
        <taxon>Betaproteobacteria</taxon>
        <taxon>Burkholderiales</taxon>
        <taxon>Burkholderiaceae</taxon>
        <taxon>Cupriavidus</taxon>
    </lineage>
</organism>
<feature type="transmembrane region" description="Helical" evidence="4">
    <location>
        <begin position="172"/>
        <end position="192"/>
    </location>
</feature>
<feature type="transmembrane region" description="Helical" evidence="4">
    <location>
        <begin position="345"/>
        <end position="368"/>
    </location>
</feature>
<reference evidence="7" key="2">
    <citation type="submission" date="2018-01" db="EMBL/GenBank/DDBJ databases">
        <authorList>
            <person name="Clerissi C."/>
        </authorList>
    </citation>
    <scope>NUCLEOTIDE SEQUENCE</scope>
    <source>
        <strain evidence="7">Cupriavidus oxalaticus LMG 2235</strain>
    </source>
</reference>
<dbReference type="PROSITE" id="PS50850">
    <property type="entry name" value="MFS"/>
    <property type="match status" value="1"/>
</dbReference>
<keyword evidence="2 4" id="KW-1133">Transmembrane helix</keyword>
<dbReference type="InterPro" id="IPR052528">
    <property type="entry name" value="Sugar_transport-like"/>
</dbReference>
<evidence type="ECO:0000259" key="5">
    <source>
        <dbReference type="PROSITE" id="PS50850"/>
    </source>
</evidence>
<dbReference type="EMBL" id="OGUS01000143">
    <property type="protein sequence ID" value="SPC24375.1"/>
    <property type="molecule type" value="Genomic_DNA"/>
</dbReference>
<dbReference type="SUPFAM" id="SSF103473">
    <property type="entry name" value="MFS general substrate transporter"/>
    <property type="match status" value="2"/>
</dbReference>
<feature type="transmembrane region" description="Helical" evidence="4">
    <location>
        <begin position="42"/>
        <end position="68"/>
    </location>
</feature>
<feature type="transmembrane region" description="Helical" evidence="4">
    <location>
        <begin position="261"/>
        <end position="280"/>
    </location>
</feature>
<dbReference type="RefSeq" id="WP_232353440.1">
    <property type="nucleotide sequence ID" value="NZ_CP069809.1"/>
</dbReference>
<dbReference type="Gene3D" id="1.20.1250.20">
    <property type="entry name" value="MFS general substrate transporter like domains"/>
    <property type="match status" value="2"/>
</dbReference>
<evidence type="ECO:0000256" key="1">
    <source>
        <dbReference type="ARBA" id="ARBA00022692"/>
    </source>
</evidence>
<feature type="transmembrane region" description="Helical" evidence="4">
    <location>
        <begin position="408"/>
        <end position="430"/>
    </location>
</feature>
<feature type="transmembrane region" description="Helical" evidence="4">
    <location>
        <begin position="380"/>
        <end position="402"/>
    </location>
</feature>
<dbReference type="Proteomes" id="UP000256862">
    <property type="component" value="Plasmid CO2235_mp"/>
</dbReference>
<sequence length="450" mass="48169">MTTQAGMSGALPGEAAQVEQQRAEQHFRDHVDRHLPRNARAFLIHGMLGMTGFRLVTAPTFVPAYLYLLSGSKLTVGLVLAAQYAGMAASSIWGATLIEHRQRVMPLIYLVGWLVRGQILGLALSALLLSGRGALLAAAAFLLLFGLLNGVQNVSFNYLTSKIIPLARRGRLTALRNFFGGLTAAAVAWMGGRYLVGNDVFGNGYAATFLAAFVLTSLGISALAGMREPALHDVRMRAGFGRRVRELPALLAADRDFVRFFVARALVALGMMAMPFYAIYAGRLLGLDGATLGYLSLAYLLAQTGSNLAWGRVADRHGYRVVFLASIATWIAATAWLLACATLPGFLLAFCGLGAGFGGFFISADNLVMEFGARKDRPMLLAVSDTATFGMMAVGPVIGGLLAQSVHFPLVFVVAIAVKLAAFVLALRIADPRSRRKRPDRADDMAGLRD</sequence>
<proteinExistence type="predicted"/>
<dbReference type="Pfam" id="PF07690">
    <property type="entry name" value="MFS_1"/>
    <property type="match status" value="1"/>
</dbReference>
<dbReference type="PANTHER" id="PTHR23526">
    <property type="entry name" value="INTEGRAL MEMBRANE TRANSPORT PROTEIN-RELATED"/>
    <property type="match status" value="1"/>
</dbReference>
<keyword evidence="3 4" id="KW-0472">Membrane</keyword>
<dbReference type="InterPro" id="IPR036259">
    <property type="entry name" value="MFS_trans_sf"/>
</dbReference>
<reference evidence="8" key="1">
    <citation type="submission" date="2018-01" db="EMBL/GenBank/DDBJ databases">
        <authorList>
            <person name="Gaut B.S."/>
            <person name="Morton B.R."/>
            <person name="Clegg M.T."/>
            <person name="Duvall M.R."/>
        </authorList>
    </citation>
    <scope>NUCLEOTIDE SEQUENCE [LARGE SCALE GENOMIC DNA]</scope>
</reference>
<feature type="transmembrane region" description="Helical" evidence="4">
    <location>
        <begin position="322"/>
        <end position="339"/>
    </location>
</feature>
<dbReference type="GO" id="GO:0022857">
    <property type="term" value="F:transmembrane transporter activity"/>
    <property type="evidence" value="ECO:0007669"/>
    <property type="project" value="InterPro"/>
</dbReference>
<feature type="transmembrane region" description="Helical" evidence="4">
    <location>
        <begin position="292"/>
        <end position="310"/>
    </location>
</feature>
<accession>A0A375GPK3</accession>
<dbReference type="EMBL" id="OGUS01000084">
    <property type="protein sequence ID" value="SPC07790.1"/>
    <property type="molecule type" value="Genomic_DNA"/>
</dbReference>